<sequence>MTDIYLVSCVGKKRDRAMAAKDLYVSDWFVKAREYVERRTSVWYILSAEHGLVSPDQVIAPYEKTLNRMPIADRRAWAQHVRVQMESQLQAEPRHSGRCIVLAGTRYREFLIDYLATRFAIEIPMNGLAIGLQLKWLTNHR</sequence>
<evidence type="ECO:0000313" key="2">
    <source>
        <dbReference type="EMBL" id="PEH40463.1"/>
    </source>
</evidence>
<accession>A0A2A7SAI9</accession>
<organism evidence="2 3">
    <name type="scientific">Burkholderia gladioli</name>
    <name type="common">Pseudomonas marginata</name>
    <name type="synonym">Phytomonas marginata</name>
    <dbReference type="NCBI Taxonomy" id="28095"/>
    <lineage>
        <taxon>Bacteria</taxon>
        <taxon>Pseudomonadati</taxon>
        <taxon>Pseudomonadota</taxon>
        <taxon>Betaproteobacteria</taxon>
        <taxon>Burkholderiales</taxon>
        <taxon>Burkholderiaceae</taxon>
        <taxon>Burkholderia</taxon>
    </lineage>
</organism>
<comment type="caution">
    <text evidence="2">The sequence shown here is derived from an EMBL/GenBank/DDBJ whole genome shotgun (WGS) entry which is preliminary data.</text>
</comment>
<evidence type="ECO:0000313" key="3">
    <source>
        <dbReference type="Proteomes" id="UP000220629"/>
    </source>
</evidence>
<dbReference type="InterPro" id="IPR049251">
    <property type="entry name" value="DUF6884"/>
</dbReference>
<protein>
    <recommendedName>
        <fullName evidence="1">DUF6884 domain-containing protein</fullName>
    </recommendedName>
</protein>
<name>A0A2A7SAI9_BURGA</name>
<evidence type="ECO:0000259" key="1">
    <source>
        <dbReference type="Pfam" id="PF21818"/>
    </source>
</evidence>
<dbReference type="EMBL" id="PDDY01000003">
    <property type="protein sequence ID" value="PEH40463.1"/>
    <property type="molecule type" value="Genomic_DNA"/>
</dbReference>
<dbReference type="RefSeq" id="WP_098153393.1">
    <property type="nucleotide sequence ID" value="NZ_PDDY01000003.1"/>
</dbReference>
<feature type="domain" description="DUF6884" evidence="1">
    <location>
        <begin position="4"/>
        <end position="138"/>
    </location>
</feature>
<dbReference type="Pfam" id="PF21818">
    <property type="entry name" value="DUF6884"/>
    <property type="match status" value="1"/>
</dbReference>
<dbReference type="AlphaFoldDB" id="A0A2A7SAI9"/>
<gene>
    <name evidence="2" type="ORF">CRM94_17265</name>
</gene>
<proteinExistence type="predicted"/>
<dbReference type="Proteomes" id="UP000220629">
    <property type="component" value="Unassembled WGS sequence"/>
</dbReference>
<reference evidence="3" key="1">
    <citation type="submission" date="2017-09" db="EMBL/GenBank/DDBJ databases">
        <title>FDA dAtabase for Regulatory Grade micrObial Sequences (FDA-ARGOS): Supporting development and validation of Infectious Disease Dx tests.</title>
        <authorList>
            <person name="Minogue T."/>
            <person name="Wolcott M."/>
            <person name="Wasieloski L."/>
            <person name="Aguilar W."/>
            <person name="Moore D."/>
            <person name="Tallon L."/>
            <person name="Sadzewicz L."/>
            <person name="Ott S."/>
            <person name="Zhao X."/>
            <person name="Nagaraj S."/>
            <person name="Vavikolanu K."/>
            <person name="Aluvathingal J."/>
            <person name="Nadendla S."/>
            <person name="Sichtig H."/>
        </authorList>
    </citation>
    <scope>NUCLEOTIDE SEQUENCE [LARGE SCALE GENOMIC DNA]</scope>
    <source>
        <strain evidence="3">FDAARGOS_390</strain>
    </source>
</reference>